<feature type="domain" description="PET hydrolase/cutinase-like" evidence="1">
    <location>
        <begin position="16"/>
        <end position="150"/>
    </location>
</feature>
<dbReference type="Proteomes" id="UP000632454">
    <property type="component" value="Unassembled WGS sequence"/>
</dbReference>
<accession>A0ABQ1U7B4</accession>
<evidence type="ECO:0000313" key="2">
    <source>
        <dbReference type="EMBL" id="GGF11806.1"/>
    </source>
</evidence>
<protein>
    <submittedName>
        <fullName evidence="2">Alpha/beta hydrolase</fullName>
    </submittedName>
</protein>
<keyword evidence="3" id="KW-1185">Reference proteome</keyword>
<dbReference type="Pfam" id="PF12740">
    <property type="entry name" value="PETase"/>
    <property type="match status" value="1"/>
</dbReference>
<evidence type="ECO:0000313" key="3">
    <source>
        <dbReference type="Proteomes" id="UP000632454"/>
    </source>
</evidence>
<dbReference type="Gene3D" id="3.40.50.1820">
    <property type="entry name" value="alpha/beta hydrolase"/>
    <property type="match status" value="1"/>
</dbReference>
<dbReference type="InterPro" id="IPR051411">
    <property type="entry name" value="Polyketide_trans_af380"/>
</dbReference>
<keyword evidence="2" id="KW-0378">Hydrolase</keyword>
<proteinExistence type="predicted"/>
<dbReference type="PANTHER" id="PTHR47751:SF1">
    <property type="entry name" value="SUPERFAMILY HYDROLASE, PUTATIVE (AFU_ORTHOLOGUE AFUA_2G16580)-RELATED"/>
    <property type="match status" value="1"/>
</dbReference>
<organism evidence="2 3">
    <name type="scientific">Williamsia phyllosphaerae</name>
    <dbReference type="NCBI Taxonomy" id="885042"/>
    <lineage>
        <taxon>Bacteria</taxon>
        <taxon>Bacillati</taxon>
        <taxon>Actinomycetota</taxon>
        <taxon>Actinomycetes</taxon>
        <taxon>Mycobacteriales</taxon>
        <taxon>Nocardiaceae</taxon>
        <taxon>Williamsia</taxon>
    </lineage>
</organism>
<dbReference type="SUPFAM" id="SSF53474">
    <property type="entry name" value="alpha/beta-Hydrolases"/>
    <property type="match status" value="1"/>
</dbReference>
<sequence length="310" mass="33428">MSKTQNTTFSNTTFDLAGQLHVPEDLDEGSTYPAIVISTPGSSVKEQIGANYGRTLADRGYTVLAFDPGFQGQSGGQPRDLENPAARVDDIRCAVDHLTTLDYVDNGRIGALGICAGGGYTVTAAMTDHRIKAVGTVVPVNVGRAFRQADTSSKRSAIAMIERVGDSRTAAAAGESIDPGMWIPDTEEQAKALGINDVDTLQAVRFYRTPRGYNENSTNRRHFTSDAMMLGYDAFHLADELLTQPLQVIVGGRLGTTFSYADGLALWEKAPNAKGFHVVEGAGHYEMYDEPAYVQEAVEVLDTFYKGTLS</sequence>
<comment type="caution">
    <text evidence="2">The sequence shown here is derived from an EMBL/GenBank/DDBJ whole genome shotgun (WGS) entry which is preliminary data.</text>
</comment>
<reference evidence="3" key="1">
    <citation type="journal article" date="2019" name="Int. J. Syst. Evol. Microbiol.">
        <title>The Global Catalogue of Microorganisms (GCM) 10K type strain sequencing project: providing services to taxonomists for standard genome sequencing and annotation.</title>
        <authorList>
            <consortium name="The Broad Institute Genomics Platform"/>
            <consortium name="The Broad Institute Genome Sequencing Center for Infectious Disease"/>
            <person name="Wu L."/>
            <person name="Ma J."/>
        </authorList>
    </citation>
    <scope>NUCLEOTIDE SEQUENCE [LARGE SCALE GENOMIC DNA]</scope>
    <source>
        <strain evidence="3">CCM 7855</strain>
    </source>
</reference>
<evidence type="ECO:0000259" key="1">
    <source>
        <dbReference type="Pfam" id="PF12740"/>
    </source>
</evidence>
<dbReference type="InterPro" id="IPR041127">
    <property type="entry name" value="PET_hydrolase/cutinase-like"/>
</dbReference>
<dbReference type="RefSeq" id="WP_188486567.1">
    <property type="nucleotide sequence ID" value="NZ_BMCS01000001.1"/>
</dbReference>
<dbReference type="Gene3D" id="1.10.10.800">
    <property type="match status" value="1"/>
</dbReference>
<dbReference type="EMBL" id="BMCS01000001">
    <property type="protein sequence ID" value="GGF11806.1"/>
    <property type="molecule type" value="Genomic_DNA"/>
</dbReference>
<gene>
    <name evidence="2" type="ORF">GCM10007298_04720</name>
</gene>
<dbReference type="GO" id="GO:0016787">
    <property type="term" value="F:hydrolase activity"/>
    <property type="evidence" value="ECO:0007669"/>
    <property type="project" value="UniProtKB-KW"/>
</dbReference>
<dbReference type="InterPro" id="IPR029058">
    <property type="entry name" value="AB_hydrolase_fold"/>
</dbReference>
<name>A0ABQ1U7B4_9NOCA</name>
<dbReference type="PANTHER" id="PTHR47751">
    <property type="entry name" value="SUPERFAMILY HYDROLASE, PUTATIVE (AFU_ORTHOLOGUE AFUA_2G16580)-RELATED"/>
    <property type="match status" value="1"/>
</dbReference>